<evidence type="ECO:0000313" key="4">
    <source>
        <dbReference type="Proteomes" id="UP000621436"/>
    </source>
</evidence>
<reference evidence="3" key="1">
    <citation type="submission" date="2020-11" db="EMBL/GenBank/DDBJ databases">
        <title>Halonatronomonas betainensis gen. nov., sp. nov. a novel haloalkaliphilic representative of the family Halanaerobiacae capable of betaine degradation.</title>
        <authorList>
            <person name="Boltyanskaya Y."/>
            <person name="Kevbrin V."/>
            <person name="Detkova E."/>
            <person name="Grouzdev D.S."/>
            <person name="Koziaeva V."/>
            <person name="Zhilina T."/>
        </authorList>
    </citation>
    <scope>NUCLEOTIDE SEQUENCE</scope>
    <source>
        <strain evidence="3">Z-7014</strain>
    </source>
</reference>
<name>A0A931AS81_9FIRM</name>
<dbReference type="PANTHER" id="PTHR42730:SF1">
    <property type="entry name" value="2-OXOGLUTARATE SYNTHASE SUBUNIT KORC"/>
    <property type="match status" value="1"/>
</dbReference>
<evidence type="ECO:0000256" key="1">
    <source>
        <dbReference type="ARBA" id="ARBA00023002"/>
    </source>
</evidence>
<dbReference type="RefSeq" id="WP_270454139.1">
    <property type="nucleotide sequence ID" value="NZ_JADPIE010000004.1"/>
</dbReference>
<comment type="caution">
    <text evidence="3">The sequence shown here is derived from an EMBL/GenBank/DDBJ whole genome shotgun (WGS) entry which is preliminary data.</text>
</comment>
<evidence type="ECO:0000313" key="3">
    <source>
        <dbReference type="EMBL" id="MBF8437179.1"/>
    </source>
</evidence>
<gene>
    <name evidence="3" type="ORF">I0Q91_08825</name>
</gene>
<dbReference type="EMBL" id="JADPIE010000004">
    <property type="protein sequence ID" value="MBF8437179.1"/>
    <property type="molecule type" value="Genomic_DNA"/>
</dbReference>
<dbReference type="GO" id="GO:0016903">
    <property type="term" value="F:oxidoreductase activity, acting on the aldehyde or oxo group of donors"/>
    <property type="evidence" value="ECO:0007669"/>
    <property type="project" value="InterPro"/>
</dbReference>
<dbReference type="InterPro" id="IPR052554">
    <property type="entry name" value="2-oxoglutarate_synth_KorC"/>
</dbReference>
<dbReference type="PANTHER" id="PTHR42730">
    <property type="entry name" value="2-OXOGLUTARATE SYNTHASE SUBUNIT KORC"/>
    <property type="match status" value="1"/>
</dbReference>
<dbReference type="InterPro" id="IPR002869">
    <property type="entry name" value="Pyrv_flavodox_OxRed_cen"/>
</dbReference>
<accession>A0A931AS81</accession>
<keyword evidence="4" id="KW-1185">Reference proteome</keyword>
<dbReference type="AlphaFoldDB" id="A0A931AS81"/>
<feature type="domain" description="Pyruvate/ketoisovalerate oxidoreductase catalytic" evidence="2">
    <location>
        <begin position="12"/>
        <end position="174"/>
    </location>
</feature>
<organism evidence="3 4">
    <name type="scientific">Halonatronomonas betaini</name>
    <dbReference type="NCBI Taxonomy" id="2778430"/>
    <lineage>
        <taxon>Bacteria</taxon>
        <taxon>Bacillati</taxon>
        <taxon>Bacillota</taxon>
        <taxon>Clostridia</taxon>
        <taxon>Halanaerobiales</taxon>
        <taxon>Halarsenatibacteraceae</taxon>
        <taxon>Halonatronomonas</taxon>
    </lineage>
</organism>
<proteinExistence type="predicted"/>
<dbReference type="Proteomes" id="UP000621436">
    <property type="component" value="Unassembled WGS sequence"/>
</dbReference>
<keyword evidence="1" id="KW-0560">Oxidoreductase</keyword>
<dbReference type="SUPFAM" id="SSF53323">
    <property type="entry name" value="Pyruvate-ferredoxin oxidoreductase, PFOR, domain III"/>
    <property type="match status" value="1"/>
</dbReference>
<dbReference type="Pfam" id="PF01558">
    <property type="entry name" value="POR"/>
    <property type="match status" value="1"/>
</dbReference>
<dbReference type="InterPro" id="IPR019752">
    <property type="entry name" value="Pyrv/ketoisovalerate_OxRed_cat"/>
</dbReference>
<dbReference type="Gene3D" id="3.40.920.10">
    <property type="entry name" value="Pyruvate-ferredoxin oxidoreductase, PFOR, domain III"/>
    <property type="match status" value="1"/>
</dbReference>
<protein>
    <submittedName>
        <fullName evidence="3">2-oxoacid:acceptor oxidoreductase family protein</fullName>
    </submittedName>
</protein>
<evidence type="ECO:0000259" key="2">
    <source>
        <dbReference type="Pfam" id="PF01558"/>
    </source>
</evidence>
<sequence>MSRYEVRLSGAGGQGMILAGIILAESTLDNDELNVVQTQSYGPESRGGASRAEVVFSKEAIDYPKVIQADLLVALTTEALDKYGDDIKKTAVVIADSDYIDLDYNPGDGVEYYSIPIINTAIEEIGLKLTANMVALGAASHFIPDLSEEEILKTIASRVPAGTEEKNKEAFKAGKKLVSEMKS</sequence>